<dbReference type="InterPro" id="IPR039420">
    <property type="entry name" value="WalR-like"/>
</dbReference>
<dbReference type="FunFam" id="1.10.10.10:FF:000018">
    <property type="entry name" value="DNA-binding response regulator ResD"/>
    <property type="match status" value="1"/>
</dbReference>
<dbReference type="InterPro" id="IPR036388">
    <property type="entry name" value="WH-like_DNA-bd_sf"/>
</dbReference>
<dbReference type="GO" id="GO:0032993">
    <property type="term" value="C:protein-DNA complex"/>
    <property type="evidence" value="ECO:0007669"/>
    <property type="project" value="TreeGrafter"/>
</dbReference>
<evidence type="ECO:0000256" key="3">
    <source>
        <dbReference type="ARBA" id="ARBA00022553"/>
    </source>
</evidence>
<proteinExistence type="predicted"/>
<accession>A0AAF0YMK0</accession>
<evidence type="ECO:0000256" key="10">
    <source>
        <dbReference type="PROSITE-ProRule" id="PRU00169"/>
    </source>
</evidence>
<name>A0AAF0YMK0_9STAP</name>
<dbReference type="Gene3D" id="3.40.50.2300">
    <property type="match status" value="1"/>
</dbReference>
<evidence type="ECO:0000256" key="2">
    <source>
        <dbReference type="ARBA" id="ARBA00022490"/>
    </source>
</evidence>
<gene>
    <name evidence="14" type="ORF">CJ229_007515</name>
</gene>
<dbReference type="GO" id="GO:0000156">
    <property type="term" value="F:phosphorelay response regulator activity"/>
    <property type="evidence" value="ECO:0007669"/>
    <property type="project" value="TreeGrafter"/>
</dbReference>
<dbReference type="Pfam" id="PF00486">
    <property type="entry name" value="Trans_reg_C"/>
    <property type="match status" value="1"/>
</dbReference>
<dbReference type="PANTHER" id="PTHR48111:SF73">
    <property type="entry name" value="ALKALINE PHOSPHATASE SYNTHESIS TRANSCRIPTIONAL REGULATORY PROTEIN PHOP"/>
    <property type="match status" value="1"/>
</dbReference>
<evidence type="ECO:0000256" key="5">
    <source>
        <dbReference type="ARBA" id="ARBA00023015"/>
    </source>
</evidence>
<dbReference type="GO" id="GO:0000976">
    <property type="term" value="F:transcription cis-regulatory region binding"/>
    <property type="evidence" value="ECO:0007669"/>
    <property type="project" value="TreeGrafter"/>
</dbReference>
<feature type="domain" description="Response regulatory" evidence="12">
    <location>
        <begin position="3"/>
        <end position="117"/>
    </location>
</feature>
<evidence type="ECO:0000256" key="6">
    <source>
        <dbReference type="ARBA" id="ARBA00023125"/>
    </source>
</evidence>
<dbReference type="AlphaFoldDB" id="A0AAF0YMK0"/>
<dbReference type="PROSITE" id="PS51755">
    <property type="entry name" value="OMPR_PHOB"/>
    <property type="match status" value="1"/>
</dbReference>
<evidence type="ECO:0000256" key="8">
    <source>
        <dbReference type="ARBA" id="ARBA00040489"/>
    </source>
</evidence>
<dbReference type="Gene3D" id="1.10.10.10">
    <property type="entry name" value="Winged helix-like DNA-binding domain superfamily/Winged helix DNA-binding domain"/>
    <property type="match status" value="1"/>
</dbReference>
<dbReference type="SUPFAM" id="SSF46894">
    <property type="entry name" value="C-terminal effector domain of the bipartite response regulators"/>
    <property type="match status" value="1"/>
</dbReference>
<dbReference type="InterPro" id="IPR001789">
    <property type="entry name" value="Sig_transdc_resp-reg_receiver"/>
</dbReference>
<feature type="modified residue" description="4-aspartylphosphate" evidence="10">
    <location>
        <position position="52"/>
    </location>
</feature>
<keyword evidence="15" id="KW-1185">Reference proteome</keyword>
<sequence>MHKILVVDDETSIVTLLKFNLEQNGFEVVTANDGLEAIEQVKKESPDVMVLDLMLPKMDGMDVVKTLRLDKIHVPVLMLTAKDDEFDKILGLEMGADDYMTKPFSPREVVARVRAILRRIDFEANQETTEDNTVKIGELTIDYDNYAIYKNDKKIDLTKKEYELLVYLSKNNGRVLSRDQLLNGIWQFDFDGDTRIVDVHIGKLREKIEDNPKSPKYIHTVRGFGYKMEYIDE</sequence>
<evidence type="ECO:0000259" key="13">
    <source>
        <dbReference type="PROSITE" id="PS51755"/>
    </source>
</evidence>
<dbReference type="PROSITE" id="PS50110">
    <property type="entry name" value="RESPONSE_REGULATORY"/>
    <property type="match status" value="1"/>
</dbReference>
<feature type="domain" description="OmpR/PhoB-type" evidence="13">
    <location>
        <begin position="131"/>
        <end position="230"/>
    </location>
</feature>
<evidence type="ECO:0000313" key="14">
    <source>
        <dbReference type="EMBL" id="WOS95927.1"/>
    </source>
</evidence>
<keyword evidence="6 11" id="KW-0238">DNA-binding</keyword>
<dbReference type="RefSeq" id="WP_102167780.1">
    <property type="nucleotide sequence ID" value="NZ_CP136964.1"/>
</dbReference>
<evidence type="ECO:0000256" key="7">
    <source>
        <dbReference type="ARBA" id="ARBA00023163"/>
    </source>
</evidence>
<dbReference type="Pfam" id="PF00072">
    <property type="entry name" value="Response_reg"/>
    <property type="match status" value="1"/>
</dbReference>
<dbReference type="InterPro" id="IPR001867">
    <property type="entry name" value="OmpR/PhoB-type_DNA-bd"/>
</dbReference>
<reference evidence="15" key="1">
    <citation type="submission" date="2017-09" db="EMBL/GenBank/DDBJ databases">
        <title>Bacterial strain isolated from the female urinary microbiota.</title>
        <authorList>
            <person name="Thomas-White K."/>
            <person name="Kumar N."/>
            <person name="Forster S."/>
            <person name="Putonti C."/>
            <person name="Lawley T."/>
            <person name="Wolfe A.J."/>
        </authorList>
    </citation>
    <scope>NUCLEOTIDE SEQUENCE [LARGE SCALE GENOMIC DNA]</scope>
    <source>
        <strain evidence="15">UMB0959</strain>
    </source>
</reference>
<feature type="DNA-binding region" description="OmpR/PhoB-type" evidence="11">
    <location>
        <begin position="131"/>
        <end position="230"/>
    </location>
</feature>
<organism evidence="14 15">
    <name type="scientific">Nosocomiicoccus massiliensis</name>
    <dbReference type="NCBI Taxonomy" id="1232430"/>
    <lineage>
        <taxon>Bacteria</taxon>
        <taxon>Bacillati</taxon>
        <taxon>Bacillota</taxon>
        <taxon>Bacilli</taxon>
        <taxon>Bacillales</taxon>
        <taxon>Staphylococcaceae</taxon>
        <taxon>Nosocomiicoccus</taxon>
    </lineage>
</organism>
<keyword evidence="5" id="KW-0805">Transcription regulation</keyword>
<evidence type="ECO:0000256" key="4">
    <source>
        <dbReference type="ARBA" id="ARBA00023012"/>
    </source>
</evidence>
<dbReference type="EMBL" id="CP136964">
    <property type="protein sequence ID" value="WOS95927.1"/>
    <property type="molecule type" value="Genomic_DNA"/>
</dbReference>
<evidence type="ECO:0000313" key="15">
    <source>
        <dbReference type="Proteomes" id="UP000243626"/>
    </source>
</evidence>
<dbReference type="Gene3D" id="6.10.250.690">
    <property type="match status" value="1"/>
</dbReference>
<protein>
    <recommendedName>
        <fullName evidence="8">Transcriptional regulatory protein SrrA</fullName>
    </recommendedName>
    <alternativeName>
        <fullName evidence="9">Staphylococcal respiratory response protein A</fullName>
    </alternativeName>
</protein>
<dbReference type="SMART" id="SM00448">
    <property type="entry name" value="REC"/>
    <property type="match status" value="1"/>
</dbReference>
<evidence type="ECO:0000256" key="11">
    <source>
        <dbReference type="PROSITE-ProRule" id="PRU01091"/>
    </source>
</evidence>
<keyword evidence="7" id="KW-0804">Transcription</keyword>
<dbReference type="PANTHER" id="PTHR48111">
    <property type="entry name" value="REGULATOR OF RPOS"/>
    <property type="match status" value="1"/>
</dbReference>
<dbReference type="InterPro" id="IPR011006">
    <property type="entry name" value="CheY-like_superfamily"/>
</dbReference>
<dbReference type="CDD" id="cd00383">
    <property type="entry name" value="trans_reg_C"/>
    <property type="match status" value="1"/>
</dbReference>
<dbReference type="GO" id="GO:0006355">
    <property type="term" value="P:regulation of DNA-templated transcription"/>
    <property type="evidence" value="ECO:0007669"/>
    <property type="project" value="InterPro"/>
</dbReference>
<evidence type="ECO:0000256" key="9">
    <source>
        <dbReference type="ARBA" id="ARBA00042383"/>
    </source>
</evidence>
<dbReference type="InterPro" id="IPR016032">
    <property type="entry name" value="Sig_transdc_resp-reg_C-effctor"/>
</dbReference>
<comment type="subcellular location">
    <subcellularLocation>
        <location evidence="1">Cytoplasm</location>
    </subcellularLocation>
</comment>
<dbReference type="GO" id="GO:0005829">
    <property type="term" value="C:cytosol"/>
    <property type="evidence" value="ECO:0007669"/>
    <property type="project" value="TreeGrafter"/>
</dbReference>
<dbReference type="KEGG" id="nmy:CJ229_007515"/>
<keyword evidence="3 10" id="KW-0597">Phosphoprotein</keyword>
<evidence type="ECO:0000259" key="12">
    <source>
        <dbReference type="PROSITE" id="PS50110"/>
    </source>
</evidence>
<evidence type="ECO:0000256" key="1">
    <source>
        <dbReference type="ARBA" id="ARBA00004496"/>
    </source>
</evidence>
<keyword evidence="4" id="KW-0902">Two-component regulatory system</keyword>
<dbReference type="FunFam" id="3.40.50.2300:FF:000001">
    <property type="entry name" value="DNA-binding response regulator PhoB"/>
    <property type="match status" value="1"/>
</dbReference>
<keyword evidence="2" id="KW-0963">Cytoplasm</keyword>
<dbReference type="SMART" id="SM00862">
    <property type="entry name" value="Trans_reg_C"/>
    <property type="match status" value="1"/>
</dbReference>
<dbReference type="Proteomes" id="UP000243626">
    <property type="component" value="Chromosome"/>
</dbReference>
<dbReference type="SUPFAM" id="SSF52172">
    <property type="entry name" value="CheY-like"/>
    <property type="match status" value="1"/>
</dbReference>